<evidence type="ECO:0000313" key="2">
    <source>
        <dbReference type="EMBL" id="PAV15742.1"/>
    </source>
</evidence>
<keyword evidence="1" id="KW-0812">Transmembrane</keyword>
<dbReference type="EMBL" id="NBII01000009">
    <property type="protein sequence ID" value="PAV15742.1"/>
    <property type="molecule type" value="Genomic_DNA"/>
</dbReference>
<sequence>MTIYYYFFTLCNPLILSSPVTARSISTNISSLNRHVEKRQDTDTDTGTETPKFPSDIPSCPICEENYSSISGCADAAPVLANFTMVIFSPAAFVDVIECACTDTFRSVYPQCVDCFIRTNQTSFLSAQTAELPDILKGIQSICAIESTLLGNVSVDDGEASSSTAAVEPTGISASAAYHSYKNDLGAITGMTLLLSVVGAFSLVFV</sequence>
<organism evidence="2 3">
    <name type="scientific">Pyrrhoderma noxium</name>
    <dbReference type="NCBI Taxonomy" id="2282107"/>
    <lineage>
        <taxon>Eukaryota</taxon>
        <taxon>Fungi</taxon>
        <taxon>Dikarya</taxon>
        <taxon>Basidiomycota</taxon>
        <taxon>Agaricomycotina</taxon>
        <taxon>Agaricomycetes</taxon>
        <taxon>Hymenochaetales</taxon>
        <taxon>Hymenochaetaceae</taxon>
        <taxon>Pyrrhoderma</taxon>
    </lineage>
</organism>
<feature type="transmembrane region" description="Helical" evidence="1">
    <location>
        <begin position="185"/>
        <end position="205"/>
    </location>
</feature>
<protein>
    <submittedName>
        <fullName evidence="2">WD40 domain containing protein</fullName>
    </submittedName>
</protein>
<keyword evidence="1" id="KW-0472">Membrane</keyword>
<comment type="caution">
    <text evidence="2">The sequence shown here is derived from an EMBL/GenBank/DDBJ whole genome shotgun (WGS) entry which is preliminary data.</text>
</comment>
<dbReference type="InParanoid" id="A0A286U850"/>
<proteinExistence type="predicted"/>
<evidence type="ECO:0000256" key="1">
    <source>
        <dbReference type="SAM" id="Phobius"/>
    </source>
</evidence>
<gene>
    <name evidence="2" type="ORF">PNOK_0860000</name>
</gene>
<evidence type="ECO:0000313" key="3">
    <source>
        <dbReference type="Proteomes" id="UP000217199"/>
    </source>
</evidence>
<dbReference type="STRING" id="2282107.A0A286U850"/>
<name>A0A286U850_9AGAM</name>
<dbReference type="Proteomes" id="UP000217199">
    <property type="component" value="Unassembled WGS sequence"/>
</dbReference>
<dbReference type="AlphaFoldDB" id="A0A286U850"/>
<keyword evidence="1" id="KW-1133">Transmembrane helix</keyword>
<reference evidence="2 3" key="1">
    <citation type="journal article" date="2017" name="Mol. Ecol.">
        <title>Comparative and population genomic landscape of Phellinus noxius: A hypervariable fungus causing root rot in trees.</title>
        <authorList>
            <person name="Chung C.L."/>
            <person name="Lee T.J."/>
            <person name="Akiba M."/>
            <person name="Lee H.H."/>
            <person name="Kuo T.H."/>
            <person name="Liu D."/>
            <person name="Ke H.M."/>
            <person name="Yokoi T."/>
            <person name="Roa M.B."/>
            <person name="Lu M.J."/>
            <person name="Chang Y.Y."/>
            <person name="Ann P.J."/>
            <person name="Tsai J.N."/>
            <person name="Chen C.Y."/>
            <person name="Tzean S.S."/>
            <person name="Ota Y."/>
            <person name="Hattori T."/>
            <person name="Sahashi N."/>
            <person name="Liou R.F."/>
            <person name="Kikuchi T."/>
            <person name="Tsai I.J."/>
        </authorList>
    </citation>
    <scope>NUCLEOTIDE SEQUENCE [LARGE SCALE GENOMIC DNA]</scope>
    <source>
        <strain evidence="2 3">FFPRI411160</strain>
    </source>
</reference>
<dbReference type="OrthoDB" id="3361196at2759"/>
<keyword evidence="3" id="KW-1185">Reference proteome</keyword>
<accession>A0A286U850</accession>